<accession>A0A7W7LNL7</accession>
<dbReference type="Proteomes" id="UP000556084">
    <property type="component" value="Unassembled WGS sequence"/>
</dbReference>
<dbReference type="RefSeq" id="WP_184349407.1">
    <property type="nucleotide sequence ID" value="NZ_JACHJH010000003.1"/>
</dbReference>
<protein>
    <submittedName>
        <fullName evidence="1">Uncharacterized protein</fullName>
    </submittedName>
</protein>
<reference evidence="1 2" key="1">
    <citation type="submission" date="2020-08" db="EMBL/GenBank/DDBJ databases">
        <title>Genomic Encyclopedia of Type Strains, Phase III (KMG-III): the genomes of soil and plant-associated and newly described type strains.</title>
        <authorList>
            <person name="Whitman W."/>
        </authorList>
    </citation>
    <scope>NUCLEOTIDE SEQUENCE [LARGE SCALE GENOMIC DNA]</scope>
    <source>
        <strain evidence="1 2">CECT 3266</strain>
    </source>
</reference>
<keyword evidence="2" id="KW-1185">Reference proteome</keyword>
<evidence type="ECO:0000313" key="1">
    <source>
        <dbReference type="EMBL" id="MBB4893545.1"/>
    </source>
</evidence>
<comment type="caution">
    <text evidence="1">The sequence shown here is derived from an EMBL/GenBank/DDBJ whole genome shotgun (WGS) entry which is preliminary data.</text>
</comment>
<proteinExistence type="predicted"/>
<name>A0A7W7LNL7_9ACTN</name>
<gene>
    <name evidence="1" type="ORF">FHS39_002576</name>
</gene>
<evidence type="ECO:0000313" key="2">
    <source>
        <dbReference type="Proteomes" id="UP000556084"/>
    </source>
</evidence>
<dbReference type="AlphaFoldDB" id="A0A7W7LNL7"/>
<organism evidence="1 2">
    <name type="scientific">Streptomyces olivoverticillatus</name>
    <dbReference type="NCBI Taxonomy" id="66427"/>
    <lineage>
        <taxon>Bacteria</taxon>
        <taxon>Bacillati</taxon>
        <taxon>Actinomycetota</taxon>
        <taxon>Actinomycetes</taxon>
        <taxon>Kitasatosporales</taxon>
        <taxon>Streptomycetaceae</taxon>
        <taxon>Streptomyces</taxon>
    </lineage>
</organism>
<sequence>MAFLLNNLPWAADGYESVDQDVEDIRRLHAECTAALPGDRKPGHVHVGLCPAVLDDRPCCAQLTASAASHRIRCGSCGTEWVGMDAWRGLRRAQEGTASPVRSTAAIG</sequence>
<dbReference type="EMBL" id="JACHJH010000003">
    <property type="protein sequence ID" value="MBB4893545.1"/>
    <property type="molecule type" value="Genomic_DNA"/>
</dbReference>